<dbReference type="OrthoDB" id="8877752at2"/>
<evidence type="ECO:0000256" key="1">
    <source>
        <dbReference type="SAM" id="Phobius"/>
    </source>
</evidence>
<dbReference type="RefSeq" id="WP_130185264.1">
    <property type="nucleotide sequence ID" value="NZ_CP035913.1"/>
</dbReference>
<evidence type="ECO:0000313" key="3">
    <source>
        <dbReference type="Proteomes" id="UP000290637"/>
    </source>
</evidence>
<feature type="transmembrane region" description="Helical" evidence="1">
    <location>
        <begin position="393"/>
        <end position="413"/>
    </location>
</feature>
<reference evidence="2 3" key="1">
    <citation type="submission" date="2019-02" db="EMBL/GenBank/DDBJ databases">
        <title>Draft Genome Sequences of Six Type Strains of the Genus Massilia.</title>
        <authorList>
            <person name="Miess H."/>
            <person name="Frediansyhah A."/>
            <person name="Gross H."/>
        </authorList>
    </citation>
    <scope>NUCLEOTIDE SEQUENCE [LARGE SCALE GENOMIC DNA]</scope>
    <source>
        <strain evidence="2 3">DSM 17473</strain>
    </source>
</reference>
<feature type="transmembrane region" description="Helical" evidence="1">
    <location>
        <begin position="67"/>
        <end position="92"/>
    </location>
</feature>
<sequence>MAGLRARPNNGRGETAVRDDVAGARTGRAALLVLCALLLLGDLGWSLRERSVQELFKMRLLDFSRDATLLNFLIGAMPALIAVGLGPPVGAWSDRTRCRFGRRIPFIFGSALIATAGMLGMAFSTGLATLAFCWIVFEIATIVGNPLFLALINDTVPRPVLGRFFALFRIVSLVTGAGFFALFFHNEAAAVFQPLLTMIAMAYLGCMLLVCWRVREPPHVPVPADGWWPRADTDGKWWRLFAAVALGAVAVLPININALNACAQFGADAGDFGRAIALTYAISAVLAWPMGWLADRFHPLRVGTVALAAYALCMLGAWQLVAGRTGFIVALVAHGVLAGCFLTGTVSLLPAVLPRARFSQLAAVSASVTAVLVVAAAMGLGALLDATGRDYRLLYPAGALAAGCGVVLWWSLWRRELPPRP</sequence>
<feature type="transmembrane region" description="Helical" evidence="1">
    <location>
        <begin position="327"/>
        <end position="349"/>
    </location>
</feature>
<proteinExistence type="predicted"/>
<feature type="transmembrane region" description="Helical" evidence="1">
    <location>
        <begin position="361"/>
        <end position="381"/>
    </location>
</feature>
<accession>A0A4P6KTN1</accession>
<dbReference type="SUPFAM" id="SSF103473">
    <property type="entry name" value="MFS general substrate transporter"/>
    <property type="match status" value="1"/>
</dbReference>
<dbReference type="PANTHER" id="PTHR23528">
    <property type="match status" value="1"/>
</dbReference>
<dbReference type="Gene3D" id="1.20.1250.20">
    <property type="entry name" value="MFS general substrate transporter like domains"/>
    <property type="match status" value="1"/>
</dbReference>
<protein>
    <submittedName>
        <fullName evidence="2">MFS transporter</fullName>
    </submittedName>
</protein>
<evidence type="ECO:0000313" key="2">
    <source>
        <dbReference type="EMBL" id="QBE62127.1"/>
    </source>
</evidence>
<gene>
    <name evidence="2" type="ORF">EWM63_03290</name>
</gene>
<dbReference type="CDD" id="cd06174">
    <property type="entry name" value="MFS"/>
    <property type="match status" value="1"/>
</dbReference>
<feature type="transmembrane region" description="Helical" evidence="1">
    <location>
        <begin position="300"/>
        <end position="321"/>
    </location>
</feature>
<dbReference type="Proteomes" id="UP000290637">
    <property type="component" value="Chromosome"/>
</dbReference>
<feature type="transmembrane region" description="Helical" evidence="1">
    <location>
        <begin position="129"/>
        <end position="152"/>
    </location>
</feature>
<organism evidence="2 3">
    <name type="scientific">Pseudoduganella lutea</name>
    <dbReference type="NCBI Taxonomy" id="321985"/>
    <lineage>
        <taxon>Bacteria</taxon>
        <taxon>Pseudomonadati</taxon>
        <taxon>Pseudomonadota</taxon>
        <taxon>Betaproteobacteria</taxon>
        <taxon>Burkholderiales</taxon>
        <taxon>Oxalobacteraceae</taxon>
        <taxon>Telluria group</taxon>
        <taxon>Pseudoduganella</taxon>
    </lineage>
</organism>
<feature type="transmembrane region" description="Helical" evidence="1">
    <location>
        <begin position="190"/>
        <end position="212"/>
    </location>
</feature>
<feature type="transmembrane region" description="Helical" evidence="1">
    <location>
        <begin position="104"/>
        <end position="123"/>
    </location>
</feature>
<keyword evidence="1" id="KW-0472">Membrane</keyword>
<feature type="transmembrane region" description="Helical" evidence="1">
    <location>
        <begin position="237"/>
        <end position="256"/>
    </location>
</feature>
<keyword evidence="1" id="KW-1133">Transmembrane helix</keyword>
<dbReference type="EMBL" id="CP035913">
    <property type="protein sequence ID" value="QBE62127.1"/>
    <property type="molecule type" value="Genomic_DNA"/>
</dbReference>
<feature type="transmembrane region" description="Helical" evidence="1">
    <location>
        <begin position="276"/>
        <end position="293"/>
    </location>
</feature>
<name>A0A4P6KTN1_9BURK</name>
<keyword evidence="1" id="KW-0812">Transmembrane</keyword>
<dbReference type="InterPro" id="IPR036259">
    <property type="entry name" value="MFS_trans_sf"/>
</dbReference>
<dbReference type="KEGG" id="plue:EWM63_03290"/>
<dbReference type="AlphaFoldDB" id="A0A4P6KTN1"/>
<feature type="transmembrane region" description="Helical" evidence="1">
    <location>
        <begin position="164"/>
        <end position="184"/>
    </location>
</feature>
<dbReference type="PANTHER" id="PTHR23528:SF1">
    <property type="entry name" value="MAJOR FACILITATOR SUPERFAMILY (MFS) PROFILE DOMAIN-CONTAINING PROTEIN"/>
    <property type="match status" value="1"/>
</dbReference>
<keyword evidence="3" id="KW-1185">Reference proteome</keyword>